<reference evidence="1" key="1">
    <citation type="journal article" date="2021" name="Proc. Natl. Acad. Sci. U.S.A.">
        <title>A Catalog of Tens of Thousands of Viruses from Human Metagenomes Reveals Hidden Associations with Chronic Diseases.</title>
        <authorList>
            <person name="Tisza M.J."/>
            <person name="Buck C.B."/>
        </authorList>
    </citation>
    <scope>NUCLEOTIDE SEQUENCE</scope>
    <source>
        <strain evidence="1">CtJT77</strain>
    </source>
</reference>
<protein>
    <submittedName>
        <fullName evidence="1">Uncharacterized protein</fullName>
    </submittedName>
</protein>
<name>A0A8S5UZI9_9CAUD</name>
<organism evidence="1">
    <name type="scientific">Siphoviridae sp. ctJT77</name>
    <dbReference type="NCBI Taxonomy" id="2825432"/>
    <lineage>
        <taxon>Viruses</taxon>
        <taxon>Duplodnaviria</taxon>
        <taxon>Heunggongvirae</taxon>
        <taxon>Uroviricota</taxon>
        <taxon>Caudoviricetes</taxon>
    </lineage>
</organism>
<evidence type="ECO:0000313" key="1">
    <source>
        <dbReference type="EMBL" id="DAF99904.1"/>
    </source>
</evidence>
<sequence length="35" mass="4246">MDLKEKIRVRQNDLLDLLESFVNACKVSEKRRLRE</sequence>
<proteinExistence type="predicted"/>
<dbReference type="EMBL" id="BK016174">
    <property type="protein sequence ID" value="DAF99904.1"/>
    <property type="molecule type" value="Genomic_DNA"/>
</dbReference>
<accession>A0A8S5UZI9</accession>